<accession>A0A2H1EJ42</accession>
<proteinExistence type="predicted"/>
<name>A0A2H1EJ42_9ARCH</name>
<evidence type="ECO:0000256" key="1">
    <source>
        <dbReference type="ARBA" id="ARBA00022730"/>
    </source>
</evidence>
<dbReference type="PIRSF" id="PIRSF002162">
    <property type="entry name" value="Ribosomal_L6"/>
    <property type="match status" value="1"/>
</dbReference>
<protein>
    <recommendedName>
        <fullName evidence="5">50S ribosomal protein L6</fullName>
    </recommendedName>
</protein>
<dbReference type="GO" id="GO:0003735">
    <property type="term" value="F:structural constituent of ribosome"/>
    <property type="evidence" value="ECO:0007669"/>
    <property type="project" value="InterPro"/>
</dbReference>
<evidence type="ECO:0000256" key="2">
    <source>
        <dbReference type="ARBA" id="ARBA00022884"/>
    </source>
</evidence>
<dbReference type="FunFam" id="3.90.930.12:FF:000008">
    <property type="entry name" value="50S ribosomal protein L6"/>
    <property type="match status" value="1"/>
</dbReference>
<reference evidence="7" key="1">
    <citation type="submission" date="2016-12" db="EMBL/GenBank/DDBJ databases">
        <authorList>
            <person name="Herbold C."/>
        </authorList>
    </citation>
    <scope>NUCLEOTIDE SEQUENCE [LARGE SCALE GENOMIC DNA]</scope>
</reference>
<dbReference type="PANTHER" id="PTHR11655:SF16">
    <property type="entry name" value="60S RIBOSOMAL PROTEIN L9"/>
    <property type="match status" value="1"/>
</dbReference>
<dbReference type="GO" id="GO:0019843">
    <property type="term" value="F:rRNA binding"/>
    <property type="evidence" value="ECO:0007669"/>
    <property type="project" value="UniProtKB-KW"/>
</dbReference>
<evidence type="ECO:0000313" key="6">
    <source>
        <dbReference type="EMBL" id="SHO46833.1"/>
    </source>
</evidence>
<dbReference type="EMBL" id="FRFC01000004">
    <property type="protein sequence ID" value="SHO46833.1"/>
    <property type="molecule type" value="Genomic_DNA"/>
</dbReference>
<dbReference type="RefSeq" id="WP_101010512.1">
    <property type="nucleotide sequence ID" value="NZ_FRFC01000004.1"/>
</dbReference>
<dbReference type="InterPro" id="IPR036789">
    <property type="entry name" value="Ribosomal_uL6-like_a/b-dom_sf"/>
</dbReference>
<dbReference type="OrthoDB" id="7144at2157"/>
<dbReference type="Proteomes" id="UP000232412">
    <property type="component" value="Unassembled WGS sequence"/>
</dbReference>
<dbReference type="AlphaFoldDB" id="A0A2H1EJ42"/>
<keyword evidence="4" id="KW-0687">Ribonucleoprotein</keyword>
<sequence length="185" mass="20723">MSTKEVELHQVTIPIPDSVKASVTHKILHVQGPLGKTRKAFKKIPVDLQIEGKNVVLKSVGVRKRDYAIFKTAESIINTLFKGVQTGYTFKMKVVYAHFPITVKIKDGYIHVENFQGERAARTSKIFGETKVVSKGDDIIITGPVLTDVSQTAGSLQQNTKVKNKDHRVFLDGVYLFEKLDKIEK</sequence>
<evidence type="ECO:0000313" key="7">
    <source>
        <dbReference type="Proteomes" id="UP000232412"/>
    </source>
</evidence>
<dbReference type="Gene3D" id="3.90.930.12">
    <property type="entry name" value="Ribosomal protein L6, alpha-beta domain"/>
    <property type="match status" value="2"/>
</dbReference>
<keyword evidence="3 6" id="KW-0689">Ribosomal protein</keyword>
<dbReference type="InterPro" id="IPR002359">
    <property type="entry name" value="Ribosomal_uL6_CS2"/>
</dbReference>
<dbReference type="PROSITE" id="PS00700">
    <property type="entry name" value="RIBOSOMAL_L6_2"/>
    <property type="match status" value="1"/>
</dbReference>
<dbReference type="InterPro" id="IPR000702">
    <property type="entry name" value="Ribosomal_uL6-like"/>
</dbReference>
<organism evidence="6 7">
    <name type="scientific">Nitrosotalea sinensis</name>
    <dbReference type="NCBI Taxonomy" id="1499975"/>
    <lineage>
        <taxon>Archaea</taxon>
        <taxon>Nitrososphaerota</taxon>
        <taxon>Nitrososphaeria</taxon>
        <taxon>Nitrosotaleales</taxon>
        <taxon>Nitrosotaleaceae</taxon>
        <taxon>Nitrosotalea</taxon>
    </lineage>
</organism>
<keyword evidence="2" id="KW-0694">RNA-binding</keyword>
<evidence type="ECO:0000256" key="3">
    <source>
        <dbReference type="ARBA" id="ARBA00022980"/>
    </source>
</evidence>
<evidence type="ECO:0000256" key="4">
    <source>
        <dbReference type="ARBA" id="ARBA00023274"/>
    </source>
</evidence>
<dbReference type="GO" id="GO:0022625">
    <property type="term" value="C:cytosolic large ribosomal subunit"/>
    <property type="evidence" value="ECO:0007669"/>
    <property type="project" value="TreeGrafter"/>
</dbReference>
<gene>
    <name evidence="6" type="primary">rpl</name>
    <name evidence="6" type="ORF">NSIN_30273</name>
</gene>
<evidence type="ECO:0000256" key="5">
    <source>
        <dbReference type="ARBA" id="ARBA00035454"/>
    </source>
</evidence>
<dbReference type="PANTHER" id="PTHR11655">
    <property type="entry name" value="60S/50S RIBOSOMAL PROTEIN L6/L9"/>
    <property type="match status" value="1"/>
</dbReference>
<keyword evidence="7" id="KW-1185">Reference proteome</keyword>
<keyword evidence="1" id="KW-0699">rRNA-binding</keyword>
<dbReference type="SUPFAM" id="SSF56053">
    <property type="entry name" value="Ribosomal protein L6"/>
    <property type="match status" value="2"/>
</dbReference>
<dbReference type="GO" id="GO:0002181">
    <property type="term" value="P:cytoplasmic translation"/>
    <property type="evidence" value="ECO:0007669"/>
    <property type="project" value="TreeGrafter"/>
</dbReference>